<sequence length="347" mass="37181">MTTTIASLPFELLEQILSHTVEDCDLESAKSAAARAAFLRDCALVSRSFRCPAQAVLWASLRVHSPAQAKRLLASPVLGQYGTRELDVTGVHSGVEGLSGTTAARVLGKIKGVKVLRLADFGRLSARVLQNENLAGLTTLILSTSFPDKPATIAALRFPFHLRTLHLFNRSYGPSILPALLSASAHSLTSLTLLTSSGSPSYASLVASFPLVAPSLRHFSLQSRPSPDLVATFSGLAKLQHLACHFAVDLGSVLDALPQDARPRAATLRTLSIELEYDLAPKSALLAPRIRSLPALAALEELHIPRAPAMAEFRAFGGEELLEACEERGVKVVIGQAVAWRTRLFVD</sequence>
<evidence type="ECO:0008006" key="3">
    <source>
        <dbReference type="Google" id="ProtNLM"/>
    </source>
</evidence>
<dbReference type="InterPro" id="IPR032675">
    <property type="entry name" value="LRR_dom_sf"/>
</dbReference>
<dbReference type="SUPFAM" id="SSF52047">
    <property type="entry name" value="RNI-like"/>
    <property type="match status" value="1"/>
</dbReference>
<name>A0AAV5GXV3_9BASI</name>
<comment type="caution">
    <text evidence="1">The sequence shown here is derived from an EMBL/GenBank/DDBJ whole genome shotgun (WGS) entry which is preliminary data.</text>
</comment>
<protein>
    <recommendedName>
        <fullName evidence="3">Proteophosphoglycan 5</fullName>
    </recommendedName>
</protein>
<dbReference type="Proteomes" id="UP001342314">
    <property type="component" value="Unassembled WGS sequence"/>
</dbReference>
<proteinExistence type="predicted"/>
<evidence type="ECO:0000313" key="2">
    <source>
        <dbReference type="Proteomes" id="UP001342314"/>
    </source>
</evidence>
<dbReference type="AlphaFoldDB" id="A0AAV5GXV3"/>
<dbReference type="EMBL" id="BQKY01000017">
    <property type="protein sequence ID" value="GJN94331.1"/>
    <property type="molecule type" value="Genomic_DNA"/>
</dbReference>
<gene>
    <name evidence="1" type="ORF">Rhopal_007405-T1</name>
</gene>
<accession>A0AAV5GXV3</accession>
<evidence type="ECO:0000313" key="1">
    <source>
        <dbReference type="EMBL" id="GJN94331.1"/>
    </source>
</evidence>
<dbReference type="Gene3D" id="3.80.10.10">
    <property type="entry name" value="Ribonuclease Inhibitor"/>
    <property type="match status" value="1"/>
</dbReference>
<reference evidence="1 2" key="1">
    <citation type="submission" date="2021-12" db="EMBL/GenBank/DDBJ databases">
        <title>High titer production of polyol ester of fatty acids by Rhodotorula paludigena BS15 towards product separation-free biomass refinery.</title>
        <authorList>
            <person name="Mano J."/>
            <person name="Ono H."/>
            <person name="Tanaka T."/>
            <person name="Naito K."/>
            <person name="Sushida H."/>
            <person name="Ike M."/>
            <person name="Tokuyasu K."/>
            <person name="Kitaoka M."/>
        </authorList>
    </citation>
    <scope>NUCLEOTIDE SEQUENCE [LARGE SCALE GENOMIC DNA]</scope>
    <source>
        <strain evidence="1 2">BS15</strain>
    </source>
</reference>
<organism evidence="1 2">
    <name type="scientific">Rhodotorula paludigena</name>
    <dbReference type="NCBI Taxonomy" id="86838"/>
    <lineage>
        <taxon>Eukaryota</taxon>
        <taxon>Fungi</taxon>
        <taxon>Dikarya</taxon>
        <taxon>Basidiomycota</taxon>
        <taxon>Pucciniomycotina</taxon>
        <taxon>Microbotryomycetes</taxon>
        <taxon>Sporidiobolales</taxon>
        <taxon>Sporidiobolaceae</taxon>
        <taxon>Rhodotorula</taxon>
    </lineage>
</organism>
<keyword evidence="2" id="KW-1185">Reference proteome</keyword>